<dbReference type="InterPro" id="IPR007129">
    <property type="entry name" value="Ubiqinol_cyt_c_chaperone_CPB3"/>
</dbReference>
<reference evidence="3" key="3">
    <citation type="submission" date="2025-09" db="UniProtKB">
        <authorList>
            <consortium name="Ensembl"/>
        </authorList>
    </citation>
    <scope>IDENTIFICATION</scope>
</reference>
<reference evidence="3" key="2">
    <citation type="submission" date="2025-08" db="UniProtKB">
        <authorList>
            <consortium name="Ensembl"/>
        </authorList>
    </citation>
    <scope>IDENTIFICATION</scope>
</reference>
<dbReference type="HOGENOM" id="CLU_1296956_0_0_1"/>
<proteinExistence type="inferred from homology"/>
<dbReference type="Pfam" id="PF03981">
    <property type="entry name" value="Ubiq_cyt_C_chap"/>
    <property type="match status" value="1"/>
</dbReference>
<comment type="similarity">
    <text evidence="1">Belongs to the CBP3 family.</text>
</comment>
<dbReference type="STRING" id="7719.ENSCINP00000021632"/>
<sequence>NLAWLKMSKLKSNTPPNATKRSYISRKSYLEPMKQFAYKFGLVLPERYENEQLQSAAFELLNGVYMKVPHAKIREFSGLENSFNMWMHVVYLHLWCLFVRLRQEGRDGEILMSAMTRMLWFDVTERLKKIEEESNQSLTIQKRMKEYYNLLYASFSLFDEGILGSDAQLASSLWNLVYSNNPNDIEAWHLESLLHYVRFTISCIDEISFNTIV</sequence>
<dbReference type="Proteomes" id="UP000008144">
    <property type="component" value="Unassembled WGS sequence"/>
</dbReference>
<name>F6Y9P8_CIOIN</name>
<dbReference type="GO" id="GO:0034551">
    <property type="term" value="P:mitochondrial respiratory chain complex III assembly"/>
    <property type="evidence" value="ECO:0000318"/>
    <property type="project" value="GO_Central"/>
</dbReference>
<dbReference type="PANTHER" id="PTHR12184">
    <property type="entry name" value="UBIQUINOL-CYTOCHROME C REDUCTASE COMPLEX ASSEMBLY FACTOR 1 FAMILY MEMBER"/>
    <property type="match status" value="1"/>
</dbReference>
<keyword evidence="4" id="KW-1185">Reference proteome</keyword>
<dbReference type="GeneTree" id="ENSGT00390000018118"/>
<dbReference type="AlphaFoldDB" id="F6Y9P8"/>
<protein>
    <recommendedName>
        <fullName evidence="2">Ubiquinol-cytochrome c chaperone domain-containing protein</fullName>
    </recommendedName>
</protein>
<evidence type="ECO:0000259" key="2">
    <source>
        <dbReference type="Pfam" id="PF03981"/>
    </source>
</evidence>
<evidence type="ECO:0000256" key="1">
    <source>
        <dbReference type="ARBA" id="ARBA00006407"/>
    </source>
</evidence>
<dbReference type="InParanoid" id="F6Y9P8"/>
<dbReference type="InterPro" id="IPR021150">
    <property type="entry name" value="Ubiq_cyt_c_chap"/>
</dbReference>
<evidence type="ECO:0000313" key="4">
    <source>
        <dbReference type="Proteomes" id="UP000008144"/>
    </source>
</evidence>
<evidence type="ECO:0000313" key="3">
    <source>
        <dbReference type="Ensembl" id="ENSCINP00000021632.2"/>
    </source>
</evidence>
<accession>F6Y9P8</accession>
<reference evidence="4" key="1">
    <citation type="journal article" date="2002" name="Science">
        <title>The draft genome of Ciona intestinalis: insights into chordate and vertebrate origins.</title>
        <authorList>
            <person name="Dehal P."/>
            <person name="Satou Y."/>
            <person name="Campbell R.K."/>
            <person name="Chapman J."/>
            <person name="Degnan B."/>
            <person name="De Tomaso A."/>
            <person name="Davidson B."/>
            <person name="Di Gregorio A."/>
            <person name="Gelpke M."/>
            <person name="Goodstein D.M."/>
            <person name="Harafuji N."/>
            <person name="Hastings K.E."/>
            <person name="Ho I."/>
            <person name="Hotta K."/>
            <person name="Huang W."/>
            <person name="Kawashima T."/>
            <person name="Lemaire P."/>
            <person name="Martinez D."/>
            <person name="Meinertzhagen I.A."/>
            <person name="Necula S."/>
            <person name="Nonaka M."/>
            <person name="Putnam N."/>
            <person name="Rash S."/>
            <person name="Saiga H."/>
            <person name="Satake M."/>
            <person name="Terry A."/>
            <person name="Yamada L."/>
            <person name="Wang H.G."/>
            <person name="Awazu S."/>
            <person name="Azumi K."/>
            <person name="Boore J."/>
            <person name="Branno M."/>
            <person name="Chin-Bow S."/>
            <person name="DeSantis R."/>
            <person name="Doyle S."/>
            <person name="Francino P."/>
            <person name="Keys D.N."/>
            <person name="Haga S."/>
            <person name="Hayashi H."/>
            <person name="Hino K."/>
            <person name="Imai K.S."/>
            <person name="Inaba K."/>
            <person name="Kano S."/>
            <person name="Kobayashi K."/>
            <person name="Kobayashi M."/>
            <person name="Lee B.I."/>
            <person name="Makabe K.W."/>
            <person name="Manohar C."/>
            <person name="Matassi G."/>
            <person name="Medina M."/>
            <person name="Mochizuki Y."/>
            <person name="Mount S."/>
            <person name="Morishita T."/>
            <person name="Miura S."/>
            <person name="Nakayama A."/>
            <person name="Nishizaka S."/>
            <person name="Nomoto H."/>
            <person name="Ohta F."/>
            <person name="Oishi K."/>
            <person name="Rigoutsos I."/>
            <person name="Sano M."/>
            <person name="Sasaki A."/>
            <person name="Sasakura Y."/>
            <person name="Shoguchi E."/>
            <person name="Shin-i T."/>
            <person name="Spagnuolo A."/>
            <person name="Stainier D."/>
            <person name="Suzuki M.M."/>
            <person name="Tassy O."/>
            <person name="Takatori N."/>
            <person name="Tokuoka M."/>
            <person name="Yagi K."/>
            <person name="Yoshizaki F."/>
            <person name="Wada S."/>
            <person name="Zhang C."/>
            <person name="Hyatt P.D."/>
            <person name="Larimer F."/>
            <person name="Detter C."/>
            <person name="Doggett N."/>
            <person name="Glavina T."/>
            <person name="Hawkins T."/>
            <person name="Richardson P."/>
            <person name="Lucas S."/>
            <person name="Kohara Y."/>
            <person name="Levine M."/>
            <person name="Satoh N."/>
            <person name="Rokhsar D.S."/>
        </authorList>
    </citation>
    <scope>NUCLEOTIDE SEQUENCE [LARGE SCALE GENOMIC DNA]</scope>
</reference>
<dbReference type="GO" id="GO:0005739">
    <property type="term" value="C:mitochondrion"/>
    <property type="evidence" value="ECO:0000318"/>
    <property type="project" value="GO_Central"/>
</dbReference>
<dbReference type="Ensembl" id="ENSCINT00000021878.2">
    <property type="protein sequence ID" value="ENSCINP00000021632.2"/>
    <property type="gene ID" value="ENSCING00000011278.2"/>
</dbReference>
<dbReference type="PANTHER" id="PTHR12184:SF1">
    <property type="entry name" value="UBIQUINOL-CYTOCHROME-C REDUCTASE COMPLEX ASSEMBLY FACTOR 1"/>
    <property type="match status" value="1"/>
</dbReference>
<organism evidence="3 4">
    <name type="scientific">Ciona intestinalis</name>
    <name type="common">Transparent sea squirt</name>
    <name type="synonym">Ascidia intestinalis</name>
    <dbReference type="NCBI Taxonomy" id="7719"/>
    <lineage>
        <taxon>Eukaryota</taxon>
        <taxon>Metazoa</taxon>
        <taxon>Chordata</taxon>
        <taxon>Tunicata</taxon>
        <taxon>Ascidiacea</taxon>
        <taxon>Phlebobranchia</taxon>
        <taxon>Cionidae</taxon>
        <taxon>Ciona</taxon>
    </lineage>
</organism>
<feature type="domain" description="Ubiquinol-cytochrome c chaperone" evidence="2">
    <location>
        <begin position="78"/>
        <end position="211"/>
    </location>
</feature>
<dbReference type="FunCoup" id="F6Y9P8">
    <property type="interactions" value="64"/>
</dbReference>